<evidence type="ECO:0000313" key="2">
    <source>
        <dbReference type="EMBL" id="MDQ8195279.1"/>
    </source>
</evidence>
<keyword evidence="1" id="KW-0812">Transmembrane</keyword>
<comment type="caution">
    <text evidence="2">The sequence shown here is derived from an EMBL/GenBank/DDBJ whole genome shotgun (WGS) entry which is preliminary data.</text>
</comment>
<organism evidence="2 3">
    <name type="scientific">Thalassobacterium sedimentorum</name>
    <dbReference type="NCBI Taxonomy" id="3041258"/>
    <lineage>
        <taxon>Bacteria</taxon>
        <taxon>Pseudomonadati</taxon>
        <taxon>Verrucomicrobiota</taxon>
        <taxon>Opitutia</taxon>
        <taxon>Puniceicoccales</taxon>
        <taxon>Coraliomargaritaceae</taxon>
        <taxon>Thalassobacterium</taxon>
    </lineage>
</organism>
<keyword evidence="3" id="KW-1185">Reference proteome</keyword>
<protein>
    <recommendedName>
        <fullName evidence="4">Transmembrane anchor protein</fullName>
    </recommendedName>
</protein>
<evidence type="ECO:0008006" key="4">
    <source>
        <dbReference type="Google" id="ProtNLM"/>
    </source>
</evidence>
<keyword evidence="1" id="KW-1133">Transmembrane helix</keyword>
<evidence type="ECO:0000313" key="3">
    <source>
        <dbReference type="Proteomes" id="UP001243717"/>
    </source>
</evidence>
<dbReference type="Proteomes" id="UP001243717">
    <property type="component" value="Unassembled WGS sequence"/>
</dbReference>
<feature type="transmembrane region" description="Helical" evidence="1">
    <location>
        <begin position="21"/>
        <end position="40"/>
    </location>
</feature>
<accession>A0ABU1AKC9</accession>
<proteinExistence type="predicted"/>
<keyword evidence="1" id="KW-0472">Membrane</keyword>
<sequence length="200" mass="21685">MYNSNIPTEREIPSTAKLIKSTIIAAVIAVVLLVTVVMPAEYGIDPTGIGKAIGLKRMGEIKVSLAKEAAADQKMDESATVNEVVDATVLDTAPSQNETMQVTLAPDEGTEIKVQMAKGATVNYQWSTDGGKANFDAHADSRKLNIDYHSYEKGSESEKQGTLIAAFDGSHGWFWRNRTAQTMTITLEVSGAFTDMKHMK</sequence>
<name>A0ABU1AKC9_9BACT</name>
<evidence type="ECO:0000256" key="1">
    <source>
        <dbReference type="SAM" id="Phobius"/>
    </source>
</evidence>
<gene>
    <name evidence="2" type="ORF">QEH59_12640</name>
</gene>
<dbReference type="RefSeq" id="WP_308985735.1">
    <property type="nucleotide sequence ID" value="NZ_JARXIC010000021.1"/>
</dbReference>
<reference evidence="2 3" key="1">
    <citation type="submission" date="2023-04" db="EMBL/GenBank/DDBJ databases">
        <title>A novel bacteria isolated from coastal sediment.</title>
        <authorList>
            <person name="Liu X.-J."/>
            <person name="Du Z.-J."/>
        </authorList>
    </citation>
    <scope>NUCLEOTIDE SEQUENCE [LARGE SCALE GENOMIC DNA]</scope>
    <source>
        <strain evidence="2 3">SDUM461004</strain>
    </source>
</reference>
<dbReference type="EMBL" id="JARXIC010000021">
    <property type="protein sequence ID" value="MDQ8195279.1"/>
    <property type="molecule type" value="Genomic_DNA"/>
</dbReference>